<dbReference type="Gene3D" id="1.50.10.20">
    <property type="match status" value="1"/>
</dbReference>
<evidence type="ECO:0000313" key="2">
    <source>
        <dbReference type="Proteomes" id="UP000799771"/>
    </source>
</evidence>
<evidence type="ECO:0000313" key="1">
    <source>
        <dbReference type="EMBL" id="KAF2124503.1"/>
    </source>
</evidence>
<dbReference type="PANTHER" id="PTHR47791">
    <property type="entry name" value="MEIOTICALLY UP-REGULATED GENE 191 PROTEIN"/>
    <property type="match status" value="1"/>
</dbReference>
<dbReference type="InterPro" id="IPR008928">
    <property type="entry name" value="6-hairpin_glycosidase_sf"/>
</dbReference>
<dbReference type="GeneID" id="54405736"/>
<dbReference type="EMBL" id="ML977519">
    <property type="protein sequence ID" value="KAF2124503.1"/>
    <property type="molecule type" value="Genomic_DNA"/>
</dbReference>
<protein>
    <submittedName>
        <fullName evidence="1">Glycoside hydrolase family 76 protein</fullName>
    </submittedName>
</protein>
<reference evidence="1" key="1">
    <citation type="journal article" date="2020" name="Stud. Mycol.">
        <title>101 Dothideomycetes genomes: a test case for predicting lifestyles and emergence of pathogens.</title>
        <authorList>
            <person name="Haridas S."/>
            <person name="Albert R."/>
            <person name="Binder M."/>
            <person name="Bloem J."/>
            <person name="Labutti K."/>
            <person name="Salamov A."/>
            <person name="Andreopoulos B."/>
            <person name="Baker S."/>
            <person name="Barry K."/>
            <person name="Bills G."/>
            <person name="Bluhm B."/>
            <person name="Cannon C."/>
            <person name="Castanera R."/>
            <person name="Culley D."/>
            <person name="Daum C."/>
            <person name="Ezra D."/>
            <person name="Gonzalez J."/>
            <person name="Henrissat B."/>
            <person name="Kuo A."/>
            <person name="Liang C."/>
            <person name="Lipzen A."/>
            <person name="Lutzoni F."/>
            <person name="Magnuson J."/>
            <person name="Mondo S."/>
            <person name="Nolan M."/>
            <person name="Ohm R."/>
            <person name="Pangilinan J."/>
            <person name="Park H.-J."/>
            <person name="Ramirez L."/>
            <person name="Alfaro M."/>
            <person name="Sun H."/>
            <person name="Tritt A."/>
            <person name="Yoshinaga Y."/>
            <person name="Zwiers L.-H."/>
            <person name="Turgeon B."/>
            <person name="Goodwin S."/>
            <person name="Spatafora J."/>
            <person name="Crous P."/>
            <person name="Grigoriev I."/>
        </authorList>
    </citation>
    <scope>NUCLEOTIDE SEQUENCE</scope>
    <source>
        <strain evidence="1">CBS 119687</strain>
    </source>
</reference>
<dbReference type="Pfam" id="PF03663">
    <property type="entry name" value="Glyco_hydro_76"/>
    <property type="match status" value="1"/>
</dbReference>
<proteinExistence type="predicted"/>
<name>A0A6A6A025_9PLEO</name>
<gene>
    <name evidence="1" type="ORF">P153DRAFT_326768</name>
</gene>
<accession>A0A6A6A025</accession>
<feature type="non-terminal residue" evidence="1">
    <location>
        <position position="470"/>
    </location>
</feature>
<dbReference type="OrthoDB" id="4104179at2759"/>
<dbReference type="InterPro" id="IPR053169">
    <property type="entry name" value="MUG_Protein"/>
</dbReference>
<dbReference type="GO" id="GO:0016787">
    <property type="term" value="F:hydrolase activity"/>
    <property type="evidence" value="ECO:0007669"/>
    <property type="project" value="UniProtKB-KW"/>
</dbReference>
<organism evidence="1 2">
    <name type="scientific">Dothidotthia symphoricarpi CBS 119687</name>
    <dbReference type="NCBI Taxonomy" id="1392245"/>
    <lineage>
        <taxon>Eukaryota</taxon>
        <taxon>Fungi</taxon>
        <taxon>Dikarya</taxon>
        <taxon>Ascomycota</taxon>
        <taxon>Pezizomycotina</taxon>
        <taxon>Dothideomycetes</taxon>
        <taxon>Pleosporomycetidae</taxon>
        <taxon>Pleosporales</taxon>
        <taxon>Dothidotthiaceae</taxon>
        <taxon>Dothidotthia</taxon>
    </lineage>
</organism>
<keyword evidence="1" id="KW-0378">Hydrolase</keyword>
<dbReference type="Proteomes" id="UP000799771">
    <property type="component" value="Unassembled WGS sequence"/>
</dbReference>
<dbReference type="InterPro" id="IPR005198">
    <property type="entry name" value="Glyco_hydro_76"/>
</dbReference>
<dbReference type="PANTHER" id="PTHR47791:SF2">
    <property type="entry name" value="ENDO MANNANASE, GH76 FAMILY (EUROFUNG)"/>
    <property type="match status" value="1"/>
</dbReference>
<sequence length="470" mass="52205">MYFRIALFTRLCAVVFFYVNVFARASMAVGNNGQASLGQRKPAYESGNQHILHPIPSEALSHTPSIDHASPTPSPTDATTMLQALHDALSTLQTHYFALWLGKYTTAIDWTAAVTSTHLSATLSTLSRSLPYTLPSTLNATHPLDLKAQTLENEINRYFAHSTAYYFGEDHLALRMEAYDDMFWVVLGWLQSIQMINTHDAAHYAGPAWHANQWTPTFAHRARVFYDLASAGWDWHLCGGGMTWNPHALPYKNAITNQLFISASVAMYLYFPGDGNCSPFLSASDDCQAPARDPAHLASAVNAYTWLNASGMINAAGLYTDGFHIRDYPSHTVCNERNENVYTYNQGVILSGLRDLYLATSQTSYLEDGHKLVRNVLRATGWHTHDHSLGANGILEEGCDSRGMCSQNGQAFKGIFFHHLTAFCTPLTHGSAMALHRRSCEEYTDWVVHNARAALGTRDKQGRFGAWWGA</sequence>
<keyword evidence="2" id="KW-1185">Reference proteome</keyword>
<dbReference type="RefSeq" id="XP_033518896.1">
    <property type="nucleotide sequence ID" value="XM_033665304.1"/>
</dbReference>
<dbReference type="AlphaFoldDB" id="A0A6A6A025"/>
<dbReference type="GO" id="GO:0005975">
    <property type="term" value="P:carbohydrate metabolic process"/>
    <property type="evidence" value="ECO:0007669"/>
    <property type="project" value="InterPro"/>
</dbReference>
<dbReference type="SUPFAM" id="SSF48208">
    <property type="entry name" value="Six-hairpin glycosidases"/>
    <property type="match status" value="1"/>
</dbReference>